<dbReference type="OrthoDB" id="3171021at2"/>
<feature type="domain" description="Glycosyltransferase 2-like" evidence="3">
    <location>
        <begin position="9"/>
        <end position="122"/>
    </location>
</feature>
<organism evidence="4 5">
    <name type="scientific">Bifidobacterium hapali</name>
    <dbReference type="NCBI Taxonomy" id="1630172"/>
    <lineage>
        <taxon>Bacteria</taxon>
        <taxon>Bacillati</taxon>
        <taxon>Actinomycetota</taxon>
        <taxon>Actinomycetes</taxon>
        <taxon>Bifidobacteriales</taxon>
        <taxon>Bifidobacteriaceae</taxon>
        <taxon>Bifidobacterium</taxon>
    </lineage>
</organism>
<dbReference type="SUPFAM" id="SSF53448">
    <property type="entry name" value="Nucleotide-diphospho-sugar transferases"/>
    <property type="match status" value="1"/>
</dbReference>
<dbReference type="Proteomes" id="UP000216074">
    <property type="component" value="Unassembled WGS sequence"/>
</dbReference>
<dbReference type="InterPro" id="IPR001173">
    <property type="entry name" value="Glyco_trans_2-like"/>
</dbReference>
<dbReference type="AlphaFoldDB" id="A0A261G436"/>
<dbReference type="PANTHER" id="PTHR22916">
    <property type="entry name" value="GLYCOSYLTRANSFERASE"/>
    <property type="match status" value="1"/>
</dbReference>
<dbReference type="Pfam" id="PF00535">
    <property type="entry name" value="Glycos_transf_2"/>
    <property type="match status" value="1"/>
</dbReference>
<gene>
    <name evidence="4" type="ORF">BHAP_0442</name>
</gene>
<keyword evidence="2 4" id="KW-0808">Transferase</keyword>
<name>A0A261G436_9BIFI</name>
<reference evidence="4 5" key="1">
    <citation type="journal article" date="2017" name="BMC Genomics">
        <title>Comparative genomic and phylogenomic analyses of the Bifidobacteriaceae family.</title>
        <authorList>
            <person name="Lugli G.A."/>
            <person name="Milani C."/>
            <person name="Turroni F."/>
            <person name="Duranti S."/>
            <person name="Mancabelli L."/>
            <person name="Mangifesta M."/>
            <person name="Ferrario C."/>
            <person name="Modesto M."/>
            <person name="Mattarelli P."/>
            <person name="Jiri K."/>
            <person name="van Sinderen D."/>
            <person name="Ventura M."/>
        </authorList>
    </citation>
    <scope>NUCLEOTIDE SEQUENCE [LARGE SCALE GENOMIC DNA]</scope>
    <source>
        <strain evidence="4 5">DSM 100202</strain>
    </source>
</reference>
<dbReference type="CDD" id="cd00761">
    <property type="entry name" value="Glyco_tranf_GTA_type"/>
    <property type="match status" value="1"/>
</dbReference>
<evidence type="ECO:0000256" key="2">
    <source>
        <dbReference type="ARBA" id="ARBA00022679"/>
    </source>
</evidence>
<evidence type="ECO:0000313" key="4">
    <source>
        <dbReference type="EMBL" id="OZG66172.1"/>
    </source>
</evidence>
<comment type="caution">
    <text evidence="4">The sequence shown here is derived from an EMBL/GenBank/DDBJ whole genome shotgun (WGS) entry which is preliminary data.</text>
</comment>
<dbReference type="PANTHER" id="PTHR22916:SF51">
    <property type="entry name" value="GLYCOSYLTRANSFERASE EPSH-RELATED"/>
    <property type="match status" value="1"/>
</dbReference>
<dbReference type="EMBL" id="MWWY01000007">
    <property type="protein sequence ID" value="OZG66172.1"/>
    <property type="molecule type" value="Genomic_DNA"/>
</dbReference>
<dbReference type="InterPro" id="IPR029044">
    <property type="entry name" value="Nucleotide-diphossugar_trans"/>
</dbReference>
<proteinExistence type="predicted"/>
<protein>
    <submittedName>
        <fullName evidence="4">Glycosyl transferase</fullName>
    </submittedName>
</protein>
<sequence>MTTDMPLVSVLVCIYNTEQYLADCIDSICGQTYDNLEIVLVDDGSTDRSGAIIDEYAEKDKRIKAVHQKNAGFSGCRNACMDHATGEFIAFVDSDDIIMPDFVEYMLSIQRQTGADMVISKNCFTNVNMQQVSEDHIVTWSPDKAVSEFFYPRVPLGSWNKLYRRDFLNRNGLRFVPQLTTGEGLQFITRAASLANCIGVGSRKVYRYRMNNPNSATTKADVERQGIGSLKTMDYIEHHLPVDSQIVRSAMRWHRWSCYNYCLRQIMNAEAERQYASLYRDCVRHLRADSLAVSMLDLPWKHRLIVLISSFSPRLGAQCMISKKQRLLARK</sequence>
<evidence type="ECO:0000259" key="3">
    <source>
        <dbReference type="Pfam" id="PF00535"/>
    </source>
</evidence>
<dbReference type="RefSeq" id="WP_094729184.1">
    <property type="nucleotide sequence ID" value="NZ_MWWY01000007.1"/>
</dbReference>
<keyword evidence="1" id="KW-0328">Glycosyltransferase</keyword>
<evidence type="ECO:0000313" key="5">
    <source>
        <dbReference type="Proteomes" id="UP000216074"/>
    </source>
</evidence>
<dbReference type="Gene3D" id="3.90.550.10">
    <property type="entry name" value="Spore Coat Polysaccharide Biosynthesis Protein SpsA, Chain A"/>
    <property type="match status" value="1"/>
</dbReference>
<dbReference type="GO" id="GO:0016757">
    <property type="term" value="F:glycosyltransferase activity"/>
    <property type="evidence" value="ECO:0007669"/>
    <property type="project" value="UniProtKB-KW"/>
</dbReference>
<accession>A0A261G436</accession>
<evidence type="ECO:0000256" key="1">
    <source>
        <dbReference type="ARBA" id="ARBA00022676"/>
    </source>
</evidence>
<keyword evidence="5" id="KW-1185">Reference proteome</keyword>